<dbReference type="Proteomes" id="UP000287447">
    <property type="component" value="Unassembled WGS sequence"/>
</dbReference>
<feature type="domain" description="RNA-binding S4" evidence="8">
    <location>
        <begin position="10"/>
        <end position="71"/>
    </location>
</feature>
<reference evidence="10" key="1">
    <citation type="submission" date="2019-01" db="EMBL/GenBank/DDBJ databases">
        <title>Gri0909 isolated from a small marine red alga.</title>
        <authorList>
            <person name="Kim J."/>
            <person name="Jeong S.E."/>
            <person name="Jeon C.O."/>
        </authorList>
    </citation>
    <scope>NUCLEOTIDE SEQUENCE [LARGE SCALE GENOMIC DNA]</scope>
    <source>
        <strain evidence="10">Gri0909</strain>
    </source>
</reference>
<dbReference type="InterPro" id="IPR002942">
    <property type="entry name" value="S4_RNA-bd"/>
</dbReference>
<dbReference type="NCBIfam" id="TIGR00093">
    <property type="entry name" value="pseudouridine synthase"/>
    <property type="match status" value="1"/>
</dbReference>
<evidence type="ECO:0000313" key="10">
    <source>
        <dbReference type="Proteomes" id="UP000287447"/>
    </source>
</evidence>
<dbReference type="InterPro" id="IPR036986">
    <property type="entry name" value="S4_RNA-bd_sf"/>
</dbReference>
<dbReference type="PANTHER" id="PTHR47683">
    <property type="entry name" value="PSEUDOURIDINE SYNTHASE FAMILY PROTEIN-RELATED"/>
    <property type="match status" value="1"/>
</dbReference>
<dbReference type="InterPro" id="IPR020094">
    <property type="entry name" value="TruA/RsuA/RluB/E/F_N"/>
</dbReference>
<dbReference type="InterPro" id="IPR050343">
    <property type="entry name" value="RsuA_PseudoU_synthase"/>
</dbReference>
<dbReference type="InterPro" id="IPR042092">
    <property type="entry name" value="PsdUridine_s_RsuA/RluB/E/F_cat"/>
</dbReference>
<protein>
    <recommendedName>
        <fullName evidence="6">Pseudouridine synthase</fullName>
        <ecNumber evidence="6">5.4.99.-</ecNumber>
    </recommendedName>
</protein>
<dbReference type="FunFam" id="3.10.290.10:FF:000003">
    <property type="entry name" value="Pseudouridine synthase"/>
    <property type="match status" value="1"/>
</dbReference>
<sequence length="282" mass="31388">MDNQQETDGQRIAKVMARAGLCSRREAERWIAEGRVTIDGEVITTPAITVTAENQITVDGKPLPTADRVRLWRYHKPAGLLTTSNDPHGRPTVFNDLPRDLPRLISVGRLDLNSEGLLLFTNDGELARKLEHPLTGLPRKYRIRVYGVVDPAKLESIDRGVTVDGVKYGPIYAELERQQTSNAWITVILREGKNREVRRVMEHLGYRVNRLIRTGYGMIALGDMPRSAIEEVPAGVVKKLLGERHKGAKAKPKPVKPGYKRTAAAAKARGRKPADADRRGKA</sequence>
<dbReference type="EMBL" id="SADE01000001">
    <property type="protein sequence ID" value="RVU38014.1"/>
    <property type="molecule type" value="Genomic_DNA"/>
</dbReference>
<feature type="compositionally biased region" description="Basic and acidic residues" evidence="7">
    <location>
        <begin position="272"/>
        <end position="282"/>
    </location>
</feature>
<dbReference type="InterPro" id="IPR000748">
    <property type="entry name" value="PsdUridine_synth_RsuA/RluB/E/F"/>
</dbReference>
<dbReference type="Gene3D" id="3.30.70.580">
    <property type="entry name" value="Pseudouridine synthase I, catalytic domain, N-terminal subdomain"/>
    <property type="match status" value="1"/>
</dbReference>
<comment type="caution">
    <text evidence="9">The sequence shown here is derived from an EMBL/GenBank/DDBJ whole genome shotgun (WGS) entry which is preliminary data.</text>
</comment>
<dbReference type="Pfam" id="PF01479">
    <property type="entry name" value="S4"/>
    <property type="match status" value="1"/>
</dbReference>
<dbReference type="GO" id="GO:0003723">
    <property type="term" value="F:RNA binding"/>
    <property type="evidence" value="ECO:0007669"/>
    <property type="project" value="UniProtKB-KW"/>
</dbReference>
<dbReference type="Pfam" id="PF00849">
    <property type="entry name" value="PseudoU_synth_2"/>
    <property type="match status" value="1"/>
</dbReference>
<dbReference type="InterPro" id="IPR020103">
    <property type="entry name" value="PsdUridine_synth_cat_dom_sf"/>
</dbReference>
<dbReference type="SUPFAM" id="SSF55174">
    <property type="entry name" value="Alpha-L RNA-binding motif"/>
    <property type="match status" value="1"/>
</dbReference>
<dbReference type="GO" id="GO:0000455">
    <property type="term" value="P:enzyme-directed rRNA pseudouridine synthesis"/>
    <property type="evidence" value="ECO:0007669"/>
    <property type="project" value="UniProtKB-ARBA"/>
</dbReference>
<comment type="catalytic activity">
    <reaction evidence="1">
        <text>a uridine in RNA = a pseudouridine in RNA</text>
        <dbReference type="Rhea" id="RHEA:48348"/>
        <dbReference type="Rhea" id="RHEA-COMP:12068"/>
        <dbReference type="Rhea" id="RHEA-COMP:12069"/>
        <dbReference type="ChEBI" id="CHEBI:65314"/>
        <dbReference type="ChEBI" id="CHEBI:65315"/>
    </reaction>
</comment>
<dbReference type="SUPFAM" id="SSF55120">
    <property type="entry name" value="Pseudouridine synthase"/>
    <property type="match status" value="1"/>
</dbReference>
<dbReference type="PROSITE" id="PS50889">
    <property type="entry name" value="S4"/>
    <property type="match status" value="1"/>
</dbReference>
<evidence type="ECO:0000256" key="6">
    <source>
        <dbReference type="RuleBase" id="RU003887"/>
    </source>
</evidence>
<keyword evidence="4 6" id="KW-0413">Isomerase</keyword>
<evidence type="ECO:0000256" key="4">
    <source>
        <dbReference type="ARBA" id="ARBA00023235"/>
    </source>
</evidence>
<dbReference type="CDD" id="cd00165">
    <property type="entry name" value="S4"/>
    <property type="match status" value="1"/>
</dbReference>
<dbReference type="Gene3D" id="3.10.290.10">
    <property type="entry name" value="RNA-binding S4 domain"/>
    <property type="match status" value="1"/>
</dbReference>
<dbReference type="InterPro" id="IPR006145">
    <property type="entry name" value="PsdUridine_synth_RsuA/RluA"/>
</dbReference>
<keyword evidence="3 5" id="KW-0694">RNA-binding</keyword>
<organism evidence="9 10">
    <name type="scientific">Hwanghaeella grinnelliae</name>
    <dbReference type="NCBI Taxonomy" id="2500179"/>
    <lineage>
        <taxon>Bacteria</taxon>
        <taxon>Pseudomonadati</taxon>
        <taxon>Pseudomonadota</taxon>
        <taxon>Alphaproteobacteria</taxon>
        <taxon>Rhodospirillales</taxon>
        <taxon>Rhodospirillaceae</taxon>
        <taxon>Hwanghaeella</taxon>
    </lineage>
</organism>
<dbReference type="RefSeq" id="WP_127763387.1">
    <property type="nucleotide sequence ID" value="NZ_SADE01000001.1"/>
</dbReference>
<dbReference type="PROSITE" id="PS01149">
    <property type="entry name" value="PSI_RSU"/>
    <property type="match status" value="1"/>
</dbReference>
<evidence type="ECO:0000259" key="8">
    <source>
        <dbReference type="SMART" id="SM00363"/>
    </source>
</evidence>
<dbReference type="InterPro" id="IPR018496">
    <property type="entry name" value="PsdUridine_synth_RsuA/RluB_CS"/>
</dbReference>
<evidence type="ECO:0000256" key="3">
    <source>
        <dbReference type="ARBA" id="ARBA00022884"/>
    </source>
</evidence>
<evidence type="ECO:0000256" key="1">
    <source>
        <dbReference type="ARBA" id="ARBA00000073"/>
    </source>
</evidence>
<gene>
    <name evidence="9" type="ORF">EOI86_01535</name>
</gene>
<feature type="region of interest" description="Disordered" evidence="7">
    <location>
        <begin position="243"/>
        <end position="282"/>
    </location>
</feature>
<evidence type="ECO:0000256" key="5">
    <source>
        <dbReference type="PROSITE-ProRule" id="PRU00182"/>
    </source>
</evidence>
<dbReference type="SMART" id="SM00363">
    <property type="entry name" value="S4"/>
    <property type="match status" value="1"/>
</dbReference>
<dbReference type="GO" id="GO:0120159">
    <property type="term" value="F:rRNA pseudouridine synthase activity"/>
    <property type="evidence" value="ECO:0007669"/>
    <property type="project" value="UniProtKB-ARBA"/>
</dbReference>
<dbReference type="Gene3D" id="3.30.70.1560">
    <property type="entry name" value="Alpha-L RNA-binding motif"/>
    <property type="match status" value="1"/>
</dbReference>
<accession>A0A3S2W5Z2</accession>
<evidence type="ECO:0000256" key="7">
    <source>
        <dbReference type="SAM" id="MobiDB-lite"/>
    </source>
</evidence>
<proteinExistence type="inferred from homology"/>
<evidence type="ECO:0000256" key="2">
    <source>
        <dbReference type="ARBA" id="ARBA00008348"/>
    </source>
</evidence>
<dbReference type="EC" id="5.4.99.-" evidence="6"/>
<evidence type="ECO:0000313" key="9">
    <source>
        <dbReference type="EMBL" id="RVU38014.1"/>
    </source>
</evidence>
<dbReference type="OrthoDB" id="9807213at2"/>
<keyword evidence="10" id="KW-1185">Reference proteome</keyword>
<name>A0A3S2W5Z2_9PROT</name>
<dbReference type="PANTHER" id="PTHR47683:SF3">
    <property type="entry name" value="RIBOSOMAL LARGE SUBUNIT PSEUDOURIDINE SYNTHASE B"/>
    <property type="match status" value="1"/>
</dbReference>
<comment type="similarity">
    <text evidence="2 6">Belongs to the pseudouridine synthase RsuA family.</text>
</comment>
<dbReference type="AlphaFoldDB" id="A0A3S2W5Z2"/>